<dbReference type="RefSeq" id="WP_141582753.1">
    <property type="nucleotide sequence ID" value="NZ_SPAZ01000148.1"/>
</dbReference>
<dbReference type="AlphaFoldDB" id="A0AAE8W4P6"/>
<name>A0AAE8W4P6_9ACTN</name>
<comment type="caution">
    <text evidence="2">The sequence shown here is derived from an EMBL/GenBank/DDBJ whole genome shotgun (WGS) entry which is preliminary data.</text>
</comment>
<reference evidence="2 3" key="1">
    <citation type="submission" date="2019-03" db="EMBL/GenBank/DDBJ databases">
        <title>Comparative genomic analyses of the sweetpotato soil rot pathogen, Streptomyces ipomoeae.</title>
        <authorList>
            <person name="Ruschel Soares N."/>
            <person name="Badger J.H."/>
            <person name="Huguet-Tapia J.C."/>
            <person name="Clark C.A."/>
            <person name="Pettis G.S."/>
        </authorList>
    </citation>
    <scope>NUCLEOTIDE SEQUENCE [LARGE SCALE GENOMIC DNA]</scope>
    <source>
        <strain evidence="2 3">88-35</strain>
    </source>
</reference>
<proteinExistence type="predicted"/>
<accession>A0AAE8W4P6</accession>
<evidence type="ECO:0000256" key="1">
    <source>
        <dbReference type="SAM" id="MobiDB-lite"/>
    </source>
</evidence>
<dbReference type="Proteomes" id="UP000318720">
    <property type="component" value="Unassembled WGS sequence"/>
</dbReference>
<gene>
    <name evidence="2" type="ORF">Sipo8835_17395</name>
</gene>
<feature type="compositionally biased region" description="Basic and acidic residues" evidence="1">
    <location>
        <begin position="9"/>
        <end position="20"/>
    </location>
</feature>
<feature type="compositionally biased region" description="Low complexity" evidence="1">
    <location>
        <begin position="37"/>
        <end position="61"/>
    </location>
</feature>
<sequence>MGRAGPTYVERKPPHIERNRPTPPLTRPSGCPDPIASRRQPSQPSQPQLHSSQPGISPSIDDITDDI</sequence>
<feature type="region of interest" description="Disordered" evidence="1">
    <location>
        <begin position="1"/>
        <end position="67"/>
    </location>
</feature>
<dbReference type="EMBL" id="SPAZ01000148">
    <property type="protein sequence ID" value="TQE33670.1"/>
    <property type="molecule type" value="Genomic_DNA"/>
</dbReference>
<evidence type="ECO:0000313" key="3">
    <source>
        <dbReference type="Proteomes" id="UP000318720"/>
    </source>
</evidence>
<protein>
    <submittedName>
        <fullName evidence="2">Uncharacterized protein</fullName>
    </submittedName>
</protein>
<organism evidence="2 3">
    <name type="scientific">Streptomyces ipomoeae</name>
    <dbReference type="NCBI Taxonomy" id="103232"/>
    <lineage>
        <taxon>Bacteria</taxon>
        <taxon>Bacillati</taxon>
        <taxon>Actinomycetota</taxon>
        <taxon>Actinomycetes</taxon>
        <taxon>Kitasatosporales</taxon>
        <taxon>Streptomycetaceae</taxon>
        <taxon>Streptomyces</taxon>
    </lineage>
</organism>
<evidence type="ECO:0000313" key="2">
    <source>
        <dbReference type="EMBL" id="TQE33670.1"/>
    </source>
</evidence>